<dbReference type="InterPro" id="IPR050126">
    <property type="entry name" value="Ap4A_hydrolase"/>
</dbReference>
<dbReference type="Pfam" id="PF00149">
    <property type="entry name" value="Metallophos"/>
    <property type="match status" value="1"/>
</dbReference>
<sequence length="238" mass="26651">MNRLIAIGDIHGQRIMLDDLLSQIEPTDLDLIVFLGDYIDRGPDSKGVIDDLIDFKLFYPQTIFLRGNHEQMFLDALIDCGIRIGERLSDVSPKWVKEISRYSDATMFKLNGGEQTLKSYGAELVMDFPGFTLLGEIPSDHIEFLEQTQMCFEHEHFVFVHAGINPLLPLEQQQYTLLWDRDLEASPSGKTVIIGHTPCPDGAPLIADDLIMLDTGAAYDGPLTAMDVLSGQVWQAKP</sequence>
<dbReference type="AlphaFoldDB" id="A0A1M6H9T8"/>
<dbReference type="EMBL" id="FQZT01000005">
    <property type="protein sequence ID" value="SHJ19000.1"/>
    <property type="molecule type" value="Genomic_DNA"/>
</dbReference>
<reference evidence="2 3" key="1">
    <citation type="submission" date="2016-11" db="EMBL/GenBank/DDBJ databases">
        <authorList>
            <person name="Jaros S."/>
            <person name="Januszkiewicz K."/>
            <person name="Wedrychowicz H."/>
        </authorList>
    </citation>
    <scope>NUCLEOTIDE SEQUENCE [LARGE SCALE GENOMIC DNA]</scope>
    <source>
        <strain evidence="2 3">DSM 5091</strain>
    </source>
</reference>
<evidence type="ECO:0000313" key="2">
    <source>
        <dbReference type="EMBL" id="SHJ19000.1"/>
    </source>
</evidence>
<dbReference type="GO" id="GO:0110154">
    <property type="term" value="P:RNA decapping"/>
    <property type="evidence" value="ECO:0007669"/>
    <property type="project" value="TreeGrafter"/>
</dbReference>
<dbReference type="InterPro" id="IPR029052">
    <property type="entry name" value="Metallo-depent_PP-like"/>
</dbReference>
<dbReference type="InterPro" id="IPR006186">
    <property type="entry name" value="Ser/Thr-sp_prot-phosphatase"/>
</dbReference>
<name>A0A1M6H9T8_MALRU</name>
<dbReference type="GO" id="GO:0008803">
    <property type="term" value="F:bis(5'-nucleosyl)-tetraphosphatase (symmetrical) activity"/>
    <property type="evidence" value="ECO:0007669"/>
    <property type="project" value="TreeGrafter"/>
</dbReference>
<dbReference type="CDD" id="cd00144">
    <property type="entry name" value="MPP_PPP_family"/>
    <property type="match status" value="1"/>
</dbReference>
<evidence type="ECO:0000259" key="1">
    <source>
        <dbReference type="PROSITE" id="PS00125"/>
    </source>
</evidence>
<protein>
    <submittedName>
        <fullName evidence="2">Serine/threonine protein phosphatase 1</fullName>
    </submittedName>
</protein>
<dbReference type="Gene3D" id="3.60.21.10">
    <property type="match status" value="1"/>
</dbReference>
<dbReference type="GO" id="GO:0005737">
    <property type="term" value="C:cytoplasm"/>
    <property type="evidence" value="ECO:0007669"/>
    <property type="project" value="TreeGrafter"/>
</dbReference>
<organism evidence="2 3">
    <name type="scientific">Malonomonas rubra DSM 5091</name>
    <dbReference type="NCBI Taxonomy" id="1122189"/>
    <lineage>
        <taxon>Bacteria</taxon>
        <taxon>Pseudomonadati</taxon>
        <taxon>Thermodesulfobacteriota</taxon>
        <taxon>Desulfuromonadia</taxon>
        <taxon>Desulfuromonadales</taxon>
        <taxon>Geopsychrobacteraceae</taxon>
        <taxon>Malonomonas</taxon>
    </lineage>
</organism>
<accession>A0A1M6H9T8</accession>
<dbReference type="OrthoDB" id="9807890at2"/>
<keyword evidence="3" id="KW-1185">Reference proteome</keyword>
<dbReference type="RefSeq" id="WP_072907931.1">
    <property type="nucleotide sequence ID" value="NZ_FQZT01000005.1"/>
</dbReference>
<dbReference type="PROSITE" id="PS00125">
    <property type="entry name" value="SER_THR_PHOSPHATASE"/>
    <property type="match status" value="1"/>
</dbReference>
<dbReference type="InterPro" id="IPR004843">
    <property type="entry name" value="Calcineurin-like_PHP"/>
</dbReference>
<evidence type="ECO:0000313" key="3">
    <source>
        <dbReference type="Proteomes" id="UP000184171"/>
    </source>
</evidence>
<dbReference type="GO" id="GO:0016791">
    <property type="term" value="F:phosphatase activity"/>
    <property type="evidence" value="ECO:0007669"/>
    <property type="project" value="TreeGrafter"/>
</dbReference>
<dbReference type="PRINTS" id="PR00114">
    <property type="entry name" value="STPHPHTASE"/>
</dbReference>
<dbReference type="Proteomes" id="UP000184171">
    <property type="component" value="Unassembled WGS sequence"/>
</dbReference>
<feature type="domain" description="Serine/threonine specific protein phosphatases" evidence="1">
    <location>
        <begin position="65"/>
        <end position="70"/>
    </location>
</feature>
<proteinExistence type="predicted"/>
<gene>
    <name evidence="2" type="ORF">SAMN02745165_01750</name>
</gene>
<dbReference type="STRING" id="1122189.SAMN02745165_01750"/>
<dbReference type="PANTHER" id="PTHR42850:SF4">
    <property type="entry name" value="ZINC-DEPENDENT ENDOPOLYPHOSPHATASE"/>
    <property type="match status" value="1"/>
</dbReference>
<dbReference type="PANTHER" id="PTHR42850">
    <property type="entry name" value="METALLOPHOSPHOESTERASE"/>
    <property type="match status" value="1"/>
</dbReference>
<dbReference type="SUPFAM" id="SSF56300">
    <property type="entry name" value="Metallo-dependent phosphatases"/>
    <property type="match status" value="1"/>
</dbReference>